<reference evidence="2 3" key="1">
    <citation type="submission" date="2019-07" db="EMBL/GenBank/DDBJ databases">
        <title>Rhodotorula toruloides NBRC10032 genome sequencing.</title>
        <authorList>
            <person name="Shida Y."/>
            <person name="Takaku H."/>
            <person name="Ogasawara W."/>
            <person name="Mori K."/>
        </authorList>
    </citation>
    <scope>NUCLEOTIDE SEQUENCE [LARGE SCALE GENOMIC DNA]</scope>
    <source>
        <strain evidence="2 3">NBRC10032</strain>
    </source>
</reference>
<feature type="region of interest" description="Disordered" evidence="1">
    <location>
        <begin position="175"/>
        <end position="199"/>
    </location>
</feature>
<sequence>MRVYKAPKELPSLYTALRPLEAPPVDLQARRISASDHALVSRAADTFQRGAAGNFLQDVLEVSYKEVIKERKGKAVIEWAEDDEEERELREKGFVQKRKKRARSSSFGSMADAEETEEGGGDTEAAATLREKKMRGRRRTKRIKEALRMPEVLLDEPELPYGMLTQLLVEDALAQEAQQLPEPPSDLMVQDGQAGGATE</sequence>
<evidence type="ECO:0000313" key="2">
    <source>
        <dbReference type="EMBL" id="GEM09151.1"/>
    </source>
</evidence>
<feature type="region of interest" description="Disordered" evidence="1">
    <location>
        <begin position="82"/>
        <end position="142"/>
    </location>
</feature>
<feature type="compositionally biased region" description="Basic residues" evidence="1">
    <location>
        <begin position="132"/>
        <end position="142"/>
    </location>
</feature>
<feature type="compositionally biased region" description="Acidic residues" evidence="1">
    <location>
        <begin position="112"/>
        <end position="121"/>
    </location>
</feature>
<accession>A0A511KFJ7</accession>
<organism evidence="2 3">
    <name type="scientific">Rhodotorula toruloides</name>
    <name type="common">Yeast</name>
    <name type="synonym">Rhodosporidium toruloides</name>
    <dbReference type="NCBI Taxonomy" id="5286"/>
    <lineage>
        <taxon>Eukaryota</taxon>
        <taxon>Fungi</taxon>
        <taxon>Dikarya</taxon>
        <taxon>Basidiomycota</taxon>
        <taxon>Pucciniomycotina</taxon>
        <taxon>Microbotryomycetes</taxon>
        <taxon>Sporidiobolales</taxon>
        <taxon>Sporidiobolaceae</taxon>
        <taxon>Rhodotorula</taxon>
    </lineage>
</organism>
<dbReference type="AlphaFoldDB" id="A0A511KFJ7"/>
<name>A0A511KFJ7_RHOTO</name>
<proteinExistence type="predicted"/>
<comment type="caution">
    <text evidence="2">The sequence shown here is derived from an EMBL/GenBank/DDBJ whole genome shotgun (WGS) entry which is preliminary data.</text>
</comment>
<evidence type="ECO:0000313" key="3">
    <source>
        <dbReference type="Proteomes" id="UP000321518"/>
    </source>
</evidence>
<dbReference type="OrthoDB" id="2529807at2759"/>
<protein>
    <submittedName>
        <fullName evidence="2">Uncharacterized protein</fullName>
    </submittedName>
</protein>
<dbReference type="Proteomes" id="UP000321518">
    <property type="component" value="Unassembled WGS sequence"/>
</dbReference>
<dbReference type="EMBL" id="BJWK01000007">
    <property type="protein sequence ID" value="GEM09151.1"/>
    <property type="molecule type" value="Genomic_DNA"/>
</dbReference>
<evidence type="ECO:0000256" key="1">
    <source>
        <dbReference type="SAM" id="MobiDB-lite"/>
    </source>
</evidence>
<gene>
    <name evidence="2" type="ORF">Rt10032_c07g3168</name>
</gene>